<dbReference type="Proteomes" id="UP001449595">
    <property type="component" value="Segment"/>
</dbReference>
<reference evidence="1 2" key="1">
    <citation type="submission" date="2024-03" db="EMBL/GenBank/DDBJ databases">
        <title>Isolation and characterization of a phage collection against Pseudomonas putida.</title>
        <authorList>
            <person name="Brauer A."/>
            <person name="Rosendahl S."/>
            <person name="Kangsep A."/>
            <person name="Rikberg R."/>
            <person name="Lewanczyk A.C."/>
            <person name="Horak R."/>
            <person name="Tamman H."/>
        </authorList>
    </citation>
    <scope>NUCLEOTIDE SEQUENCE [LARGE SCALE GENOMIC DNA]</scope>
</reference>
<name>A0AAX4MY80_9CAUD</name>
<keyword evidence="2" id="KW-1185">Reference proteome</keyword>
<dbReference type="EMBL" id="PP496417">
    <property type="protein sequence ID" value="WYV99722.1"/>
    <property type="molecule type" value="Genomic_DNA"/>
</dbReference>
<evidence type="ECO:0000313" key="2">
    <source>
        <dbReference type="Proteomes" id="UP001449595"/>
    </source>
</evidence>
<organism evidence="1 2">
    <name type="scientific">Pseudomonas phage vB_PpuM-Roomu-2</name>
    <dbReference type="NCBI Taxonomy" id="3132621"/>
    <lineage>
        <taxon>Viruses</taxon>
        <taxon>Duplodnaviria</taxon>
        <taxon>Heunggongvirae</taxon>
        <taxon>Uroviricota</taxon>
        <taxon>Caudoviricetes</taxon>
        <taxon>Vandenendeviridae</taxon>
        <taxon>Gorskivirinae</taxon>
        <taxon>Tartuvirus</taxon>
        <taxon>Tartuvirus roomu2</taxon>
    </lineage>
</organism>
<accession>A0AAX4MY80</accession>
<evidence type="ECO:0000313" key="1">
    <source>
        <dbReference type="EMBL" id="WYV99722.1"/>
    </source>
</evidence>
<proteinExistence type="predicted"/>
<gene>
    <name evidence="1" type="ORF">Roomu2_00042</name>
</gene>
<protein>
    <submittedName>
        <fullName evidence="1">Uncharacterized protein</fullName>
    </submittedName>
</protein>
<sequence>MEVKLGDIVKFRLVNGFKDHTGEIIRVIPDSEKDPHVTSLLNYDYVVAAADGLGRMYELNIYKREILEVL</sequence>